<dbReference type="GO" id="GO:0006083">
    <property type="term" value="P:acetate metabolic process"/>
    <property type="evidence" value="ECO:0007669"/>
    <property type="project" value="InterPro"/>
</dbReference>
<keyword evidence="2 4" id="KW-0808">Transferase</keyword>
<dbReference type="Pfam" id="PF02550">
    <property type="entry name" value="AcetylCoA_hydro"/>
    <property type="match status" value="1"/>
</dbReference>
<sequence length="625" mass="69281">MPISYWPDDYIEKKKSAEDAIKMLPSGRRIFIGSSCGEPQYLVKTLVENATRFSDLEIVRLLSLESSPISLAAKEDKGHHFNIRNIYQGAAETRSLSDLKPFITPMNLSAVPDLFKKGQLPIHAALIQVTPPDDFGWMSLGISVDVCLAAVHAANLVIAQVNPNMPRTMGHSFIHVNDIDVFVEKEEDLLTVGSVPEIQAAITMAKIVAPFIDDGSTLQLGLGASPQSILLALSNKNDLGIHTQFIFDGIMDLVALGVVNNRKKGVNEGKIVASNAIGSAYFYEFLHNNPSIEFHPSDYVNNPSVIAQHNQMIAINMAREIDLTGQIAADAFALNHFSGVTGMVDFMRGAAMSRNGKAIILLPSVRQNGTSSRIVPQLHSPSVVVPRADVYYVVSEYGAVNLYGKNLQDRAIAMISIAHPDHRDQLFEKAVEIGYITRHRSLNEASHGVYPVHMEETVKIENQDIRFRPAKPVDERRIQEHFYDLDKESVVARFFHQKTSFFRDDVENMFQLDYIKNMTIVAITGDFGFGKIIGVGMYAMEPNRNVAEVAFSVSKEFQGKGLASVILQKLVDAARENGIAGLVAYTAPSNKGMIKLFKKVHYNVKTSFEDDMLMLECFFEDFHSG</sequence>
<dbReference type="InterPro" id="IPR046433">
    <property type="entry name" value="ActCoA_hydro"/>
</dbReference>
<evidence type="ECO:0000313" key="5">
    <source>
        <dbReference type="Proteomes" id="UP000189670"/>
    </source>
</evidence>
<evidence type="ECO:0000256" key="2">
    <source>
        <dbReference type="ARBA" id="ARBA00022679"/>
    </source>
</evidence>
<evidence type="ECO:0000256" key="1">
    <source>
        <dbReference type="ARBA" id="ARBA00009632"/>
    </source>
</evidence>
<dbReference type="SUPFAM" id="SSF100950">
    <property type="entry name" value="NagB/RpiA/CoA transferase-like"/>
    <property type="match status" value="2"/>
</dbReference>
<protein>
    <submittedName>
        <fullName evidence="4">Acetyl-CoA hydrolase/transferase</fullName>
    </submittedName>
</protein>
<dbReference type="Gene3D" id="3.30.750.70">
    <property type="entry name" value="4-hydroxybutyrate coenzyme like domains"/>
    <property type="match status" value="1"/>
</dbReference>
<dbReference type="PROSITE" id="PS51186">
    <property type="entry name" value="GNAT"/>
    <property type="match status" value="1"/>
</dbReference>
<dbReference type="PANTHER" id="PTHR21432:SF20">
    <property type="entry name" value="ACETYL-COA HYDROLASE"/>
    <property type="match status" value="1"/>
</dbReference>
<dbReference type="Gene3D" id="3.40.1080.10">
    <property type="entry name" value="Glutaconate Coenzyme A-transferase"/>
    <property type="match status" value="1"/>
</dbReference>
<dbReference type="SUPFAM" id="SSF55729">
    <property type="entry name" value="Acyl-CoA N-acyltransferases (Nat)"/>
    <property type="match status" value="1"/>
</dbReference>
<dbReference type="EMBL" id="ATBP01000641">
    <property type="protein sequence ID" value="ETR69439.1"/>
    <property type="molecule type" value="Genomic_DNA"/>
</dbReference>
<dbReference type="InterPro" id="IPR026888">
    <property type="entry name" value="AcetylCoA_hyd_C"/>
</dbReference>
<evidence type="ECO:0000259" key="3">
    <source>
        <dbReference type="PROSITE" id="PS51186"/>
    </source>
</evidence>
<organism evidence="4 5">
    <name type="scientific">Candidatus Magnetoglobus multicellularis str. Araruama</name>
    <dbReference type="NCBI Taxonomy" id="890399"/>
    <lineage>
        <taxon>Bacteria</taxon>
        <taxon>Pseudomonadati</taxon>
        <taxon>Thermodesulfobacteriota</taxon>
        <taxon>Desulfobacteria</taxon>
        <taxon>Desulfobacterales</taxon>
        <taxon>Desulfobacteraceae</taxon>
        <taxon>Candidatus Magnetoglobus</taxon>
    </lineage>
</organism>
<dbReference type="Pfam" id="PF13336">
    <property type="entry name" value="AcetylCoA_hyd_C"/>
    <property type="match status" value="1"/>
</dbReference>
<keyword evidence="4" id="KW-0378">Hydrolase</keyword>
<dbReference type="InterPro" id="IPR016181">
    <property type="entry name" value="Acyl_CoA_acyltransferase"/>
</dbReference>
<gene>
    <name evidence="4" type="ORF">OMM_03930</name>
</gene>
<comment type="caution">
    <text evidence="4">The sequence shown here is derived from an EMBL/GenBank/DDBJ whole genome shotgun (WGS) entry which is preliminary data.</text>
</comment>
<reference evidence="5" key="1">
    <citation type="submission" date="2012-11" db="EMBL/GenBank/DDBJ databases">
        <authorList>
            <person name="Lucero-Rivera Y.E."/>
            <person name="Tovar-Ramirez D."/>
        </authorList>
    </citation>
    <scope>NUCLEOTIDE SEQUENCE [LARGE SCALE GENOMIC DNA]</scope>
    <source>
        <strain evidence="5">Araruama</strain>
    </source>
</reference>
<evidence type="ECO:0000313" key="4">
    <source>
        <dbReference type="EMBL" id="ETR69439.1"/>
    </source>
</evidence>
<feature type="domain" description="N-acetyltransferase" evidence="3">
    <location>
        <begin position="465"/>
        <end position="625"/>
    </location>
</feature>
<dbReference type="InterPro" id="IPR038460">
    <property type="entry name" value="AcetylCoA_hyd_C_sf"/>
</dbReference>
<dbReference type="Gene3D" id="3.40.630.30">
    <property type="match status" value="1"/>
</dbReference>
<dbReference type="GO" id="GO:0016787">
    <property type="term" value="F:hydrolase activity"/>
    <property type="evidence" value="ECO:0007669"/>
    <property type="project" value="UniProtKB-KW"/>
</dbReference>
<dbReference type="InterPro" id="IPR037171">
    <property type="entry name" value="NagB/RpiA_transferase-like"/>
</dbReference>
<proteinExistence type="inferred from homology"/>
<comment type="similarity">
    <text evidence="1">Belongs to the acetyl-CoA hydrolase/transferase family.</text>
</comment>
<dbReference type="InterPro" id="IPR003702">
    <property type="entry name" value="ActCoA_hydro_N"/>
</dbReference>
<name>A0A1V1P3H4_9BACT</name>
<dbReference type="Gene3D" id="3.40.1080.20">
    <property type="entry name" value="Acetyl-CoA hydrolase/transferase C-terminal domain"/>
    <property type="match status" value="1"/>
</dbReference>
<dbReference type="GO" id="GO:0016747">
    <property type="term" value="F:acyltransferase activity, transferring groups other than amino-acyl groups"/>
    <property type="evidence" value="ECO:0007669"/>
    <property type="project" value="InterPro"/>
</dbReference>
<dbReference type="AlphaFoldDB" id="A0A1V1P3H4"/>
<dbReference type="GO" id="GO:0008775">
    <property type="term" value="F:acetate CoA-transferase activity"/>
    <property type="evidence" value="ECO:0007669"/>
    <property type="project" value="InterPro"/>
</dbReference>
<dbReference type="PANTHER" id="PTHR21432">
    <property type="entry name" value="ACETYL-COA HYDROLASE-RELATED"/>
    <property type="match status" value="1"/>
</dbReference>
<dbReference type="Proteomes" id="UP000189670">
    <property type="component" value="Unassembled WGS sequence"/>
</dbReference>
<accession>A0A1V1P3H4</accession>
<dbReference type="InterPro" id="IPR000182">
    <property type="entry name" value="GNAT_dom"/>
</dbReference>
<dbReference type="Pfam" id="PF00583">
    <property type="entry name" value="Acetyltransf_1"/>
    <property type="match status" value="1"/>
</dbReference>